<dbReference type="OrthoDB" id="98357at2157"/>
<dbReference type="GeneID" id="11262651"/>
<sequence>MNIRVRYLATLFDLMGTMRDVVEVPEGATVRDLIRAIDRKHNGRLSKEILDGDKLKDEYNILVNGRAIDYLAGLDTRLKDNDEVVFMPPVGGGCVSYRGD</sequence>
<dbReference type="EMBL" id="FN869859">
    <property type="protein sequence ID" value="CCC82387.1"/>
    <property type="molecule type" value="Genomic_DNA"/>
</dbReference>
<dbReference type="PaxDb" id="768679-TTX_1767"/>
<protein>
    <submittedName>
        <fullName evidence="1">Molybdopterin converting factor, small subunit</fullName>
    </submittedName>
</protein>
<dbReference type="HOGENOM" id="CLU_114601_1_2_2"/>
<dbReference type="RefSeq" id="WP_014127641.1">
    <property type="nucleotide sequence ID" value="NC_016070.1"/>
</dbReference>
<dbReference type="SUPFAM" id="SSF54285">
    <property type="entry name" value="MoaD/ThiS"/>
    <property type="match status" value="1"/>
</dbReference>
<dbReference type="PANTHER" id="PTHR38031">
    <property type="entry name" value="SULFUR CARRIER PROTEIN SLR0821-RELATED"/>
    <property type="match status" value="1"/>
</dbReference>
<reference evidence="1 2" key="1">
    <citation type="journal article" date="2011" name="PLoS ONE">
        <title>The complete genome sequence of Thermoproteus tenax: a physiologically versatile member of the Crenarchaeota.</title>
        <authorList>
            <person name="Siebers B."/>
            <person name="Zaparty M."/>
            <person name="Raddatz G."/>
            <person name="Tjaden B."/>
            <person name="Albers S.V."/>
            <person name="Bell S.D."/>
            <person name="Blombach F."/>
            <person name="Kletzin A."/>
            <person name="Kyrpides N."/>
            <person name="Lanz C."/>
            <person name="Plagens A."/>
            <person name="Rampp M."/>
            <person name="Rosinus A."/>
            <person name="von Jan M."/>
            <person name="Makarova K.S."/>
            <person name="Klenk H.P."/>
            <person name="Schuster S.C."/>
            <person name="Hensel R."/>
        </authorList>
    </citation>
    <scope>NUCLEOTIDE SEQUENCE [LARGE SCALE GENOMIC DNA]</scope>
    <source>
        <strain evidence="2">ATCC 35583 / DSM 2078 / JCM 9277 / NBRC 100435 / Kra 1</strain>
    </source>
</reference>
<dbReference type="Gene3D" id="3.10.20.30">
    <property type="match status" value="1"/>
</dbReference>
<name>G4RLE2_THETK</name>
<dbReference type="NCBIfam" id="TIGR01687">
    <property type="entry name" value="moaD_arch"/>
    <property type="match status" value="1"/>
</dbReference>
<proteinExistence type="predicted"/>
<gene>
    <name evidence="1" type="primary">moaD</name>
    <name evidence="1" type="ordered locus">TTX_1767</name>
</gene>
<dbReference type="Proteomes" id="UP000002654">
    <property type="component" value="Chromosome"/>
</dbReference>
<dbReference type="Pfam" id="PF02597">
    <property type="entry name" value="ThiS"/>
    <property type="match status" value="1"/>
</dbReference>
<dbReference type="PATRIC" id="fig|768679.9.peg.1788"/>
<dbReference type="STRING" id="768679.TTX_1767"/>
<dbReference type="InterPro" id="IPR052045">
    <property type="entry name" value="Sulfur_Carrier/Prot_Modifier"/>
</dbReference>
<dbReference type="AlphaFoldDB" id="G4RLE2"/>
<keyword evidence="2" id="KW-1185">Reference proteome</keyword>
<dbReference type="KEGG" id="ttn:TTX_1767"/>
<dbReference type="InterPro" id="IPR010038">
    <property type="entry name" value="MoaD_arc-typ"/>
</dbReference>
<dbReference type="PANTHER" id="PTHR38031:SF1">
    <property type="entry name" value="SULFUR CARRIER PROTEIN CYSO"/>
    <property type="match status" value="1"/>
</dbReference>
<dbReference type="InterPro" id="IPR003749">
    <property type="entry name" value="ThiS/MoaD-like"/>
</dbReference>
<evidence type="ECO:0000313" key="2">
    <source>
        <dbReference type="Proteomes" id="UP000002654"/>
    </source>
</evidence>
<organism evidence="1 2">
    <name type="scientific">Thermoproteus tenax (strain ATCC 35583 / DSM 2078 / JCM 9277 / NBRC 100435 / Kra 1)</name>
    <dbReference type="NCBI Taxonomy" id="768679"/>
    <lineage>
        <taxon>Archaea</taxon>
        <taxon>Thermoproteota</taxon>
        <taxon>Thermoprotei</taxon>
        <taxon>Thermoproteales</taxon>
        <taxon>Thermoproteaceae</taxon>
        <taxon>Thermoproteus</taxon>
    </lineage>
</organism>
<dbReference type="InterPro" id="IPR012675">
    <property type="entry name" value="Beta-grasp_dom_sf"/>
</dbReference>
<dbReference type="NCBIfam" id="NF041918">
    <property type="entry name" value="SAMP1"/>
    <property type="match status" value="1"/>
</dbReference>
<evidence type="ECO:0000313" key="1">
    <source>
        <dbReference type="EMBL" id="CCC82387.1"/>
    </source>
</evidence>
<dbReference type="InterPro" id="IPR016155">
    <property type="entry name" value="Mopterin_synth/thiamin_S_b"/>
</dbReference>
<dbReference type="InterPro" id="IPR054834">
    <property type="entry name" value="SAMP1_3"/>
</dbReference>
<dbReference type="eggNOG" id="arCOG00536">
    <property type="taxonomic scope" value="Archaea"/>
</dbReference>
<accession>G4RLE2</accession>